<reference evidence="3" key="1">
    <citation type="submission" date="2019-12" db="EMBL/GenBank/DDBJ databases">
        <title>Genome sequencing and annotation of Brassica cretica.</title>
        <authorList>
            <person name="Studholme D.J."/>
            <person name="Sarris P."/>
        </authorList>
    </citation>
    <scope>NUCLEOTIDE SEQUENCE</scope>
    <source>
        <strain evidence="3">PFS-109/04</strain>
        <tissue evidence="3">Leaf</tissue>
    </source>
</reference>
<feature type="compositionally biased region" description="Polar residues" evidence="1">
    <location>
        <begin position="13"/>
        <end position="22"/>
    </location>
</feature>
<sequence length="312" mass="35854">MKSRRQRKDRKTSSSLVDTDQQDSSLPLPIDLTIDIFSRLSLKSIAISRCVSKPWALVLGRSDFRDLRLTRSQDLPRLLFAFWEGNNLFFLSSPQPQSPDEMLSVAADHHMSFSFDHPVKDISASVNGLVCVRISGHRFVNGRRCTQNICIGGVFYYIQAHMIICFDVRTEKYSFVEHPKRKLNHRLLDCNGKLALVPLGKSYYFDSETVKMWVLEDPERHEWSKRVYGLPPMWKDVVDPEESLVIVGVTGPNEFFMSSDYSGEPFQVYYCNFDKETVTRVVIQGVGALRSGMGYSIYTYLNHVEDVKLMEL</sequence>
<dbReference type="SUPFAM" id="SSF81383">
    <property type="entry name" value="F-box domain"/>
    <property type="match status" value="1"/>
</dbReference>
<feature type="compositionally biased region" description="Basic residues" evidence="1">
    <location>
        <begin position="1"/>
        <end position="10"/>
    </location>
</feature>
<gene>
    <name evidence="3" type="ORF">F2Q69_00032417</name>
</gene>
<dbReference type="Pfam" id="PF08268">
    <property type="entry name" value="FBA_3"/>
    <property type="match status" value="2"/>
</dbReference>
<feature type="region of interest" description="Disordered" evidence="1">
    <location>
        <begin position="1"/>
        <end position="22"/>
    </location>
</feature>
<feature type="domain" description="F-box" evidence="2">
    <location>
        <begin position="28"/>
        <end position="68"/>
    </location>
</feature>
<name>A0A8S9RVZ3_BRACR</name>
<accession>A0A8S9RVZ3</accession>
<dbReference type="PANTHER" id="PTHR31111">
    <property type="entry name" value="BNAA05G37150D PROTEIN-RELATED"/>
    <property type="match status" value="1"/>
</dbReference>
<dbReference type="AlphaFoldDB" id="A0A8S9RVZ3"/>
<evidence type="ECO:0000256" key="1">
    <source>
        <dbReference type="SAM" id="MobiDB-lite"/>
    </source>
</evidence>
<organism evidence="3 4">
    <name type="scientific">Brassica cretica</name>
    <name type="common">Mustard</name>
    <dbReference type="NCBI Taxonomy" id="69181"/>
    <lineage>
        <taxon>Eukaryota</taxon>
        <taxon>Viridiplantae</taxon>
        <taxon>Streptophyta</taxon>
        <taxon>Embryophyta</taxon>
        <taxon>Tracheophyta</taxon>
        <taxon>Spermatophyta</taxon>
        <taxon>Magnoliopsida</taxon>
        <taxon>eudicotyledons</taxon>
        <taxon>Gunneridae</taxon>
        <taxon>Pentapetalae</taxon>
        <taxon>rosids</taxon>
        <taxon>malvids</taxon>
        <taxon>Brassicales</taxon>
        <taxon>Brassicaceae</taxon>
        <taxon>Brassiceae</taxon>
        <taxon>Brassica</taxon>
    </lineage>
</organism>
<comment type="caution">
    <text evidence="3">The sequence shown here is derived from an EMBL/GenBank/DDBJ whole genome shotgun (WGS) entry which is preliminary data.</text>
</comment>
<dbReference type="Proteomes" id="UP000712600">
    <property type="component" value="Unassembled WGS sequence"/>
</dbReference>
<evidence type="ECO:0000313" key="3">
    <source>
        <dbReference type="EMBL" id="KAF3583874.1"/>
    </source>
</evidence>
<proteinExistence type="predicted"/>
<dbReference type="NCBIfam" id="TIGR01640">
    <property type="entry name" value="F_box_assoc_1"/>
    <property type="match status" value="1"/>
</dbReference>
<dbReference type="SMART" id="SM00256">
    <property type="entry name" value="FBOX"/>
    <property type="match status" value="1"/>
</dbReference>
<evidence type="ECO:0000313" key="4">
    <source>
        <dbReference type="Proteomes" id="UP000712600"/>
    </source>
</evidence>
<dbReference type="Pfam" id="PF00646">
    <property type="entry name" value="F-box"/>
    <property type="match status" value="1"/>
</dbReference>
<evidence type="ECO:0000259" key="2">
    <source>
        <dbReference type="SMART" id="SM00256"/>
    </source>
</evidence>
<dbReference type="EMBL" id="QGKX02000088">
    <property type="protein sequence ID" value="KAF3583874.1"/>
    <property type="molecule type" value="Genomic_DNA"/>
</dbReference>
<dbReference type="InterPro" id="IPR036047">
    <property type="entry name" value="F-box-like_dom_sf"/>
</dbReference>
<dbReference type="PANTHER" id="PTHR31111:SF103">
    <property type="entry name" value="F-BOX DOMAIN-CONTAINING PROTEIN"/>
    <property type="match status" value="1"/>
</dbReference>
<protein>
    <recommendedName>
        <fullName evidence="2">F-box domain-containing protein</fullName>
    </recommendedName>
</protein>
<dbReference type="InterPro" id="IPR001810">
    <property type="entry name" value="F-box_dom"/>
</dbReference>
<dbReference type="InterPro" id="IPR017451">
    <property type="entry name" value="F-box-assoc_interact_dom"/>
</dbReference>
<dbReference type="InterPro" id="IPR013187">
    <property type="entry name" value="F-box-assoc_dom_typ3"/>
</dbReference>